<evidence type="ECO:0000313" key="1">
    <source>
        <dbReference type="EMBL" id="THF54390.1"/>
    </source>
</evidence>
<name>A0ABY2Q2U5_9HYPH</name>
<proteinExistence type="predicted"/>
<dbReference type="Proteomes" id="UP000306441">
    <property type="component" value="Unassembled WGS sequence"/>
</dbReference>
<evidence type="ECO:0000313" key="2">
    <source>
        <dbReference type="Proteomes" id="UP000306441"/>
    </source>
</evidence>
<sequence>MTDHSQANQNEVDLGAVLNAAQAAPAMVSGTDDTALLHISDIIADYQAASSGYEVDLGALFDSLAGEAIAGDAGSQAAAPELQAGGGAGDEIDLSVLFDADAGGHFGTVQAAAGAPAGMSGGADSFPTSTAVAAHSGIVTALYGDDSRDHPGTVTG</sequence>
<dbReference type="RefSeq" id="WP_136360378.1">
    <property type="nucleotide sequence ID" value="NZ_SSNY01000023.1"/>
</dbReference>
<gene>
    <name evidence="1" type="ORF">E6C48_22210</name>
</gene>
<organism evidence="1 2">
    <name type="scientific">Ollibium composti</name>
    <dbReference type="NCBI Taxonomy" id="2675109"/>
    <lineage>
        <taxon>Bacteria</taxon>
        <taxon>Pseudomonadati</taxon>
        <taxon>Pseudomonadota</taxon>
        <taxon>Alphaproteobacteria</taxon>
        <taxon>Hyphomicrobiales</taxon>
        <taxon>Phyllobacteriaceae</taxon>
        <taxon>Ollibium</taxon>
    </lineage>
</organism>
<accession>A0ABY2Q2U5</accession>
<comment type="caution">
    <text evidence="1">The sequence shown here is derived from an EMBL/GenBank/DDBJ whole genome shotgun (WGS) entry which is preliminary data.</text>
</comment>
<reference evidence="1 2" key="1">
    <citation type="submission" date="2019-04" db="EMBL/GenBank/DDBJ databases">
        <title>Mesorhizobium composti sp. nov., isolated from compost.</title>
        <authorList>
            <person name="Lin S.-Y."/>
            <person name="Hameed A."/>
            <person name="Hsieh Y.-T."/>
            <person name="Young C.-C."/>
        </authorList>
    </citation>
    <scope>NUCLEOTIDE SEQUENCE [LARGE SCALE GENOMIC DNA]</scope>
    <source>
        <strain evidence="1 2">CC-YTH430</strain>
    </source>
</reference>
<protein>
    <submittedName>
        <fullName evidence="1">Uncharacterized protein</fullName>
    </submittedName>
</protein>
<dbReference type="EMBL" id="SSNY01000023">
    <property type="protein sequence ID" value="THF54390.1"/>
    <property type="molecule type" value="Genomic_DNA"/>
</dbReference>
<keyword evidence="2" id="KW-1185">Reference proteome</keyword>